<name>A0A0E9SUB9_ANGAN</name>
<feature type="chain" id="PRO_5002432652" evidence="1">
    <location>
        <begin position="17"/>
        <end position="31"/>
    </location>
</feature>
<sequence length="31" mass="3586">MTVFYFSFILIRVLEAICNNGKITVLKHSDI</sequence>
<protein>
    <submittedName>
        <fullName evidence="2">Uncharacterized protein</fullName>
    </submittedName>
</protein>
<accession>A0A0E9SUB9</accession>
<organism evidence="2">
    <name type="scientific">Anguilla anguilla</name>
    <name type="common">European freshwater eel</name>
    <name type="synonym">Muraena anguilla</name>
    <dbReference type="NCBI Taxonomy" id="7936"/>
    <lineage>
        <taxon>Eukaryota</taxon>
        <taxon>Metazoa</taxon>
        <taxon>Chordata</taxon>
        <taxon>Craniata</taxon>
        <taxon>Vertebrata</taxon>
        <taxon>Euteleostomi</taxon>
        <taxon>Actinopterygii</taxon>
        <taxon>Neopterygii</taxon>
        <taxon>Teleostei</taxon>
        <taxon>Anguilliformes</taxon>
        <taxon>Anguillidae</taxon>
        <taxon>Anguilla</taxon>
    </lineage>
</organism>
<reference evidence="2" key="1">
    <citation type="submission" date="2014-11" db="EMBL/GenBank/DDBJ databases">
        <authorList>
            <person name="Amaro Gonzalez C."/>
        </authorList>
    </citation>
    <scope>NUCLEOTIDE SEQUENCE</scope>
</reference>
<evidence type="ECO:0000313" key="2">
    <source>
        <dbReference type="EMBL" id="JAH44959.1"/>
    </source>
</evidence>
<evidence type="ECO:0000256" key="1">
    <source>
        <dbReference type="SAM" id="SignalP"/>
    </source>
</evidence>
<reference evidence="2" key="2">
    <citation type="journal article" date="2015" name="Fish Shellfish Immunol.">
        <title>Early steps in the European eel (Anguilla anguilla)-Vibrio vulnificus interaction in the gills: Role of the RtxA13 toxin.</title>
        <authorList>
            <person name="Callol A."/>
            <person name="Pajuelo D."/>
            <person name="Ebbesson L."/>
            <person name="Teles M."/>
            <person name="MacKenzie S."/>
            <person name="Amaro C."/>
        </authorList>
    </citation>
    <scope>NUCLEOTIDE SEQUENCE</scope>
</reference>
<keyword evidence="1" id="KW-0732">Signal</keyword>
<dbReference type="AlphaFoldDB" id="A0A0E9SUB9"/>
<proteinExistence type="predicted"/>
<dbReference type="EMBL" id="GBXM01063618">
    <property type="protein sequence ID" value="JAH44959.1"/>
    <property type="molecule type" value="Transcribed_RNA"/>
</dbReference>
<feature type="signal peptide" evidence="1">
    <location>
        <begin position="1"/>
        <end position="16"/>
    </location>
</feature>